<dbReference type="GO" id="GO:0015920">
    <property type="term" value="P:lipopolysaccharide transport"/>
    <property type="evidence" value="ECO:0007669"/>
    <property type="project" value="TreeGrafter"/>
</dbReference>
<keyword evidence="5 6" id="KW-0472">Membrane</keyword>
<accession>A0A212J166</accession>
<dbReference type="PANTHER" id="PTHR33529">
    <property type="entry name" value="SLR0882 PROTEIN-RELATED"/>
    <property type="match status" value="1"/>
</dbReference>
<evidence type="ECO:0000256" key="2">
    <source>
        <dbReference type="ARBA" id="ARBA00022475"/>
    </source>
</evidence>
<dbReference type="GO" id="GO:0043190">
    <property type="term" value="C:ATP-binding cassette (ABC) transporter complex"/>
    <property type="evidence" value="ECO:0007669"/>
    <property type="project" value="TreeGrafter"/>
</dbReference>
<dbReference type="EMBL" id="FLUL01000001">
    <property type="protein sequence ID" value="SBV93199.1"/>
    <property type="molecule type" value="Genomic_DNA"/>
</dbReference>
<dbReference type="InterPro" id="IPR005495">
    <property type="entry name" value="LptG/LptF_permease"/>
</dbReference>
<reference evidence="7" key="1">
    <citation type="submission" date="2016-04" db="EMBL/GenBank/DDBJ databases">
        <authorList>
            <person name="Evans L.H."/>
            <person name="Alamgir A."/>
            <person name="Owens N."/>
            <person name="Weber N.D."/>
            <person name="Virtaneva K."/>
            <person name="Barbian K."/>
            <person name="Babar A."/>
            <person name="Rosenke K."/>
        </authorList>
    </citation>
    <scope>NUCLEOTIDE SEQUENCE</scope>
    <source>
        <strain evidence="7">86-2</strain>
    </source>
</reference>
<sequence length="365" mass="41361">MKILSILDKYIIKKFLGTYIFSIILIISISVVFDINERLDKFLSNNAPLKAIIFDYYMNFVPYYTNLFSALFVFIAVIFFTSKLADNSEVIAMLSNGMSFKRLMKPYMISAGIIAVGSFILSSFIIPPANETRIKFQNKYIKDKSVDYASRIQMQVDKGVILYIERFDNKTRLGYNLSLDKFEGKELKSRLVASRIEYDTAYHWVLNNYSIREFHGMKEKITTGTRIDTTLNVIPSDFLVSVNDFEQMSTPKLYSYIQRQKAKGLANVGGVSITQFEIEFHKRFASVFSAFILTIIGASLSARKMKGGMGLNIGIGLGLSVTYIMFQTVSSSFAVSGTMPPMLAVWIPNIVFMFIAAYLYSKAPN</sequence>
<proteinExistence type="predicted"/>
<keyword evidence="4 6" id="KW-1133">Transmembrane helix</keyword>
<feature type="transmembrane region" description="Helical" evidence="6">
    <location>
        <begin position="63"/>
        <end position="85"/>
    </location>
</feature>
<feature type="transmembrane region" description="Helical" evidence="6">
    <location>
        <begin position="309"/>
        <end position="329"/>
    </location>
</feature>
<evidence type="ECO:0000256" key="3">
    <source>
        <dbReference type="ARBA" id="ARBA00022692"/>
    </source>
</evidence>
<evidence type="ECO:0000256" key="5">
    <source>
        <dbReference type="ARBA" id="ARBA00023136"/>
    </source>
</evidence>
<keyword evidence="3 6" id="KW-0812">Transmembrane</keyword>
<feature type="transmembrane region" description="Helical" evidence="6">
    <location>
        <begin position="12"/>
        <end position="33"/>
    </location>
</feature>
<gene>
    <name evidence="7" type="ORF">KL86DYS2_10498</name>
</gene>
<dbReference type="RefSeq" id="WP_135106030.1">
    <property type="nucleotide sequence ID" value="NZ_LT599021.1"/>
</dbReference>
<evidence type="ECO:0008006" key="8">
    <source>
        <dbReference type="Google" id="ProtNLM"/>
    </source>
</evidence>
<feature type="transmembrane region" description="Helical" evidence="6">
    <location>
        <begin position="106"/>
        <end position="126"/>
    </location>
</feature>
<evidence type="ECO:0000256" key="6">
    <source>
        <dbReference type="SAM" id="Phobius"/>
    </source>
</evidence>
<organism evidence="7">
    <name type="scientific">uncultured Dysgonomonas sp</name>
    <dbReference type="NCBI Taxonomy" id="206096"/>
    <lineage>
        <taxon>Bacteria</taxon>
        <taxon>Pseudomonadati</taxon>
        <taxon>Bacteroidota</taxon>
        <taxon>Bacteroidia</taxon>
        <taxon>Bacteroidales</taxon>
        <taxon>Dysgonomonadaceae</taxon>
        <taxon>Dysgonomonas</taxon>
        <taxon>environmental samples</taxon>
    </lineage>
</organism>
<evidence type="ECO:0000313" key="7">
    <source>
        <dbReference type="EMBL" id="SBV93199.1"/>
    </source>
</evidence>
<dbReference type="Pfam" id="PF03739">
    <property type="entry name" value="LptF_LptG"/>
    <property type="match status" value="1"/>
</dbReference>
<evidence type="ECO:0000256" key="1">
    <source>
        <dbReference type="ARBA" id="ARBA00004651"/>
    </source>
</evidence>
<feature type="transmembrane region" description="Helical" evidence="6">
    <location>
        <begin position="341"/>
        <end position="360"/>
    </location>
</feature>
<evidence type="ECO:0000256" key="4">
    <source>
        <dbReference type="ARBA" id="ARBA00022989"/>
    </source>
</evidence>
<feature type="transmembrane region" description="Helical" evidence="6">
    <location>
        <begin position="284"/>
        <end position="302"/>
    </location>
</feature>
<protein>
    <recommendedName>
        <fullName evidence="8">Permease YjgP/YjgQ family protein</fullName>
    </recommendedName>
</protein>
<name>A0A212J166_9BACT</name>
<dbReference type="AlphaFoldDB" id="A0A212J166"/>
<keyword evidence="2" id="KW-1003">Cell membrane</keyword>
<dbReference type="PANTHER" id="PTHR33529:SF8">
    <property type="entry name" value="PERMEASE, YJGP_YJGQ FAMILY"/>
    <property type="match status" value="1"/>
</dbReference>
<comment type="subcellular location">
    <subcellularLocation>
        <location evidence="1">Cell membrane</location>
        <topology evidence="1">Multi-pass membrane protein</topology>
    </subcellularLocation>
</comment>